<dbReference type="EMBL" id="UGPG01000001">
    <property type="protein sequence ID" value="STY44369.1"/>
    <property type="molecule type" value="Genomic_DNA"/>
</dbReference>
<dbReference type="GO" id="GO:0043565">
    <property type="term" value="F:sequence-specific DNA binding"/>
    <property type="evidence" value="ECO:0007669"/>
    <property type="project" value="InterPro"/>
</dbReference>
<protein>
    <submittedName>
        <fullName evidence="5">Arabinose operon regulatory protein</fullName>
    </submittedName>
</protein>
<dbReference type="Pfam" id="PF02311">
    <property type="entry name" value="AraC_binding"/>
    <property type="match status" value="1"/>
</dbReference>
<evidence type="ECO:0000259" key="4">
    <source>
        <dbReference type="PROSITE" id="PS01124"/>
    </source>
</evidence>
<dbReference type="InterPro" id="IPR003313">
    <property type="entry name" value="AraC-bd"/>
</dbReference>
<dbReference type="SUPFAM" id="SSF46689">
    <property type="entry name" value="Homeodomain-like"/>
    <property type="match status" value="2"/>
</dbReference>
<dbReference type="PRINTS" id="PR00032">
    <property type="entry name" value="HTHARAC"/>
</dbReference>
<dbReference type="RefSeq" id="WP_172465186.1">
    <property type="nucleotide sequence ID" value="NZ_UGPG01000001.1"/>
</dbReference>
<dbReference type="CDD" id="cd06986">
    <property type="entry name" value="cupin_MmsR-like_N"/>
    <property type="match status" value="1"/>
</dbReference>
<organism evidence="5 6">
    <name type="scientific">Listeria grayi</name>
    <name type="common">Listeria murrayi</name>
    <dbReference type="NCBI Taxonomy" id="1641"/>
    <lineage>
        <taxon>Bacteria</taxon>
        <taxon>Bacillati</taxon>
        <taxon>Bacillota</taxon>
        <taxon>Bacilli</taxon>
        <taxon>Bacillales</taxon>
        <taxon>Listeriaceae</taxon>
        <taxon>Listeria</taxon>
    </lineage>
</organism>
<dbReference type="Gene3D" id="2.60.120.280">
    <property type="entry name" value="Regulatory protein AraC"/>
    <property type="match status" value="1"/>
</dbReference>
<name>A0A378MDB9_LISGR</name>
<feature type="domain" description="HTH araC/xylS-type" evidence="4">
    <location>
        <begin position="188"/>
        <end position="286"/>
    </location>
</feature>
<dbReference type="Proteomes" id="UP000254879">
    <property type="component" value="Unassembled WGS sequence"/>
</dbReference>
<keyword evidence="1" id="KW-0805">Transcription regulation</keyword>
<dbReference type="PANTHER" id="PTHR43280">
    <property type="entry name" value="ARAC-FAMILY TRANSCRIPTIONAL REGULATOR"/>
    <property type="match status" value="1"/>
</dbReference>
<evidence type="ECO:0000256" key="3">
    <source>
        <dbReference type="ARBA" id="ARBA00023163"/>
    </source>
</evidence>
<dbReference type="Gene3D" id="1.10.10.60">
    <property type="entry name" value="Homeodomain-like"/>
    <property type="match status" value="2"/>
</dbReference>
<dbReference type="InterPro" id="IPR020449">
    <property type="entry name" value="Tscrpt_reg_AraC-type_HTH"/>
</dbReference>
<keyword evidence="2" id="KW-0238">DNA-binding</keyword>
<evidence type="ECO:0000313" key="5">
    <source>
        <dbReference type="EMBL" id="STY44369.1"/>
    </source>
</evidence>
<evidence type="ECO:0000313" key="6">
    <source>
        <dbReference type="Proteomes" id="UP000254879"/>
    </source>
</evidence>
<accession>A0A378MDB9</accession>
<dbReference type="SMART" id="SM00342">
    <property type="entry name" value="HTH_ARAC"/>
    <property type="match status" value="1"/>
</dbReference>
<evidence type="ECO:0000256" key="1">
    <source>
        <dbReference type="ARBA" id="ARBA00023015"/>
    </source>
</evidence>
<sequence>MQKRDGFKDEKHIVFPLDNQSELLAHPLIYGSYIIEIGLYPSAQYHYRERFEGTPENILIYCIEGEGIIELLNKETIQLKNGEIFCIPAKTPHRYYTKGDHPWSILWIHFVSDITTNIGNVAKKKVKINLPAKKSLIQNHFIDLLDVSEKEHHLHHIIAASKLLELLLVEIYLLEDKVSYDKQNQYLTKCIRYMNENIEKELTLKDLTYQLNISQSYLSSIFKKYTQTSPIEYFIQLKIDQACKFMKLTDMKIYEIAKKVGYEDPYYFSRLFKKYMGLSPKVYRKQVSVQEPSLMRQEFHFK</sequence>
<keyword evidence="3" id="KW-0804">Transcription</keyword>
<dbReference type="AlphaFoldDB" id="A0A378MDB9"/>
<reference evidence="5 6" key="1">
    <citation type="submission" date="2018-06" db="EMBL/GenBank/DDBJ databases">
        <authorList>
            <consortium name="Pathogen Informatics"/>
            <person name="Doyle S."/>
        </authorList>
    </citation>
    <scope>NUCLEOTIDE SEQUENCE [LARGE SCALE GENOMIC DNA]</scope>
    <source>
        <strain evidence="6">NCTC 10815</strain>
    </source>
</reference>
<gene>
    <name evidence="5" type="primary">araC</name>
    <name evidence="5" type="ORF">NCTC10815_01711</name>
</gene>
<dbReference type="PANTHER" id="PTHR43280:SF30">
    <property type="entry name" value="MMSAB OPERON REGULATORY PROTEIN"/>
    <property type="match status" value="1"/>
</dbReference>
<dbReference type="PROSITE" id="PS01124">
    <property type="entry name" value="HTH_ARAC_FAMILY_2"/>
    <property type="match status" value="1"/>
</dbReference>
<evidence type="ECO:0000256" key="2">
    <source>
        <dbReference type="ARBA" id="ARBA00023125"/>
    </source>
</evidence>
<dbReference type="Pfam" id="PF12833">
    <property type="entry name" value="HTH_18"/>
    <property type="match status" value="1"/>
</dbReference>
<dbReference type="SUPFAM" id="SSF51215">
    <property type="entry name" value="Regulatory protein AraC"/>
    <property type="match status" value="1"/>
</dbReference>
<dbReference type="InterPro" id="IPR009057">
    <property type="entry name" value="Homeodomain-like_sf"/>
</dbReference>
<dbReference type="InterPro" id="IPR018060">
    <property type="entry name" value="HTH_AraC"/>
</dbReference>
<proteinExistence type="predicted"/>
<dbReference type="GO" id="GO:0003700">
    <property type="term" value="F:DNA-binding transcription factor activity"/>
    <property type="evidence" value="ECO:0007669"/>
    <property type="project" value="InterPro"/>
</dbReference>
<dbReference type="InterPro" id="IPR037923">
    <property type="entry name" value="HTH-like"/>
</dbReference>